<name>A0A8K0JLL6_9TREE</name>
<dbReference type="AlphaFoldDB" id="A0A8K0JLL6"/>
<organism evidence="7 8">
    <name type="scientific">Filobasidium floriforme</name>
    <dbReference type="NCBI Taxonomy" id="5210"/>
    <lineage>
        <taxon>Eukaryota</taxon>
        <taxon>Fungi</taxon>
        <taxon>Dikarya</taxon>
        <taxon>Basidiomycota</taxon>
        <taxon>Agaricomycotina</taxon>
        <taxon>Tremellomycetes</taxon>
        <taxon>Filobasidiales</taxon>
        <taxon>Filobasidiaceae</taxon>
        <taxon>Filobasidium</taxon>
    </lineage>
</organism>
<evidence type="ECO:0000256" key="3">
    <source>
        <dbReference type="ARBA" id="ARBA00022692"/>
    </source>
</evidence>
<evidence type="ECO:0000256" key="4">
    <source>
        <dbReference type="ARBA" id="ARBA00022989"/>
    </source>
</evidence>
<dbReference type="PANTHER" id="PTHR11266">
    <property type="entry name" value="PEROXISOMAL MEMBRANE PROTEIN 2, PXMP2 MPV17"/>
    <property type="match status" value="1"/>
</dbReference>
<dbReference type="Proteomes" id="UP000812966">
    <property type="component" value="Unassembled WGS sequence"/>
</dbReference>
<keyword evidence="5 6" id="KW-0472">Membrane</keyword>
<dbReference type="EMBL" id="JABELV010000051">
    <property type="protein sequence ID" value="KAG7553617.1"/>
    <property type="molecule type" value="Genomic_DNA"/>
</dbReference>
<keyword evidence="8" id="KW-1185">Reference proteome</keyword>
<keyword evidence="4 6" id="KW-1133">Transmembrane helix</keyword>
<feature type="transmembrane region" description="Helical" evidence="6">
    <location>
        <begin position="56"/>
        <end position="75"/>
    </location>
</feature>
<comment type="similarity">
    <text evidence="2 6">Belongs to the peroxisomal membrane protein PXMP2/4 family.</text>
</comment>
<accession>A0A8K0JLL6</accession>
<dbReference type="Pfam" id="PF04117">
    <property type="entry name" value="Mpv17_PMP22"/>
    <property type="match status" value="1"/>
</dbReference>
<keyword evidence="3 6" id="KW-0812">Transmembrane</keyword>
<evidence type="ECO:0008006" key="9">
    <source>
        <dbReference type="Google" id="ProtNLM"/>
    </source>
</evidence>
<protein>
    <recommendedName>
        <fullName evidence="9">MPV17 protein</fullName>
    </recommendedName>
</protein>
<comment type="caution">
    <text evidence="7">The sequence shown here is derived from an EMBL/GenBank/DDBJ whole genome shotgun (WGS) entry which is preliminary data.</text>
</comment>
<feature type="transmembrane region" description="Helical" evidence="6">
    <location>
        <begin position="158"/>
        <end position="176"/>
    </location>
</feature>
<reference evidence="7" key="1">
    <citation type="submission" date="2020-04" db="EMBL/GenBank/DDBJ databases">
        <title>Analysis of mating type loci in Filobasidium floriforme.</title>
        <authorList>
            <person name="Nowrousian M."/>
        </authorList>
    </citation>
    <scope>NUCLEOTIDE SEQUENCE</scope>
    <source>
        <strain evidence="7">CBS 6242</strain>
    </source>
</reference>
<dbReference type="GO" id="GO:0005739">
    <property type="term" value="C:mitochondrion"/>
    <property type="evidence" value="ECO:0007669"/>
    <property type="project" value="TreeGrafter"/>
</dbReference>
<evidence type="ECO:0000256" key="6">
    <source>
        <dbReference type="RuleBase" id="RU363053"/>
    </source>
</evidence>
<evidence type="ECO:0000256" key="2">
    <source>
        <dbReference type="ARBA" id="ARBA00006824"/>
    </source>
</evidence>
<evidence type="ECO:0000313" key="8">
    <source>
        <dbReference type="Proteomes" id="UP000812966"/>
    </source>
</evidence>
<comment type="subcellular location">
    <subcellularLocation>
        <location evidence="1">Membrane</location>
        <topology evidence="1">Multi-pass membrane protein</topology>
    </subcellularLocation>
</comment>
<feature type="transmembrane region" description="Helical" evidence="6">
    <location>
        <begin position="95"/>
        <end position="115"/>
    </location>
</feature>
<evidence type="ECO:0000313" key="7">
    <source>
        <dbReference type="EMBL" id="KAG7553617.1"/>
    </source>
</evidence>
<proteinExistence type="inferred from homology"/>
<gene>
    <name evidence="7" type="ORF">FFLO_02972</name>
</gene>
<dbReference type="PANTHER" id="PTHR11266:SF17">
    <property type="entry name" value="PROTEIN MPV17"/>
    <property type="match status" value="1"/>
</dbReference>
<dbReference type="InterPro" id="IPR007248">
    <property type="entry name" value="Mpv17_PMP22"/>
</dbReference>
<evidence type="ECO:0000256" key="5">
    <source>
        <dbReference type="ARBA" id="ARBA00023136"/>
    </source>
</evidence>
<sequence>MVASRLWSAYCGALVRKPLQTRMIASGTLFGVGDIVAQQGFEHRGLEHDLLRTGRTVFYGTFIFAPLVNTWLGVVEKVKLRSKVGTVVARTSLDIFCWGSFITTVYWTATGFLAGKSAQQVKDRLELVFPQAIFTSWTVFGPAQLVNFSVVPPLHRMLFTQVVGLGWNIFLSIANNRTSQTEAMRMRAKSLAVDQIGI</sequence>
<evidence type="ECO:0000256" key="1">
    <source>
        <dbReference type="ARBA" id="ARBA00004141"/>
    </source>
</evidence>
<dbReference type="GO" id="GO:0016020">
    <property type="term" value="C:membrane"/>
    <property type="evidence" value="ECO:0007669"/>
    <property type="project" value="UniProtKB-SubCell"/>
</dbReference>